<gene>
    <name evidence="1" type="ORF">H310_12883</name>
</gene>
<reference evidence="1" key="1">
    <citation type="submission" date="2013-12" db="EMBL/GenBank/DDBJ databases">
        <title>The Genome Sequence of Aphanomyces invadans NJM9701.</title>
        <authorList>
            <consortium name="The Broad Institute Genomics Platform"/>
            <person name="Russ C."/>
            <person name="Tyler B."/>
            <person name="van West P."/>
            <person name="Dieguez-Uribeondo J."/>
            <person name="Young S.K."/>
            <person name="Zeng Q."/>
            <person name="Gargeya S."/>
            <person name="Fitzgerald M."/>
            <person name="Abouelleil A."/>
            <person name="Alvarado L."/>
            <person name="Chapman S.B."/>
            <person name="Gainer-Dewar J."/>
            <person name="Goldberg J."/>
            <person name="Griggs A."/>
            <person name="Gujja S."/>
            <person name="Hansen M."/>
            <person name="Howarth C."/>
            <person name="Imamovic A."/>
            <person name="Ireland A."/>
            <person name="Larimer J."/>
            <person name="McCowan C."/>
            <person name="Murphy C."/>
            <person name="Pearson M."/>
            <person name="Poon T.W."/>
            <person name="Priest M."/>
            <person name="Roberts A."/>
            <person name="Saif S."/>
            <person name="Shea T."/>
            <person name="Sykes S."/>
            <person name="Wortman J."/>
            <person name="Nusbaum C."/>
            <person name="Birren B."/>
        </authorList>
    </citation>
    <scope>NUCLEOTIDE SEQUENCE [LARGE SCALE GENOMIC DNA]</scope>
    <source>
        <strain evidence="1">NJM9701</strain>
    </source>
</reference>
<dbReference type="PANTHER" id="PTHR34615">
    <property type="entry name" value="PX DOMAIN-CONTAINING PROTEIN"/>
    <property type="match status" value="1"/>
</dbReference>
<dbReference type="RefSeq" id="XP_008878353.1">
    <property type="nucleotide sequence ID" value="XM_008880131.1"/>
</dbReference>
<dbReference type="GeneID" id="20089933"/>
<proteinExistence type="predicted"/>
<feature type="non-terminal residue" evidence="1">
    <location>
        <position position="56"/>
    </location>
</feature>
<dbReference type="PANTHER" id="PTHR34615:SF1">
    <property type="entry name" value="PX DOMAIN-CONTAINING PROTEIN"/>
    <property type="match status" value="1"/>
</dbReference>
<sequence>MLMLRFDVAGVQALVCAFRLPDVIITSSRDRCSSTEALCITLYRMSFPRRYYDMMA</sequence>
<dbReference type="OrthoDB" id="105169at2759"/>
<protein>
    <submittedName>
        <fullName evidence="1">Uncharacterized protein</fullName>
    </submittedName>
</protein>
<evidence type="ECO:0000313" key="1">
    <source>
        <dbReference type="EMBL" id="ETV93088.1"/>
    </source>
</evidence>
<dbReference type="AlphaFoldDB" id="A0A024TGB8"/>
<organism evidence="1">
    <name type="scientific">Aphanomyces invadans</name>
    <dbReference type="NCBI Taxonomy" id="157072"/>
    <lineage>
        <taxon>Eukaryota</taxon>
        <taxon>Sar</taxon>
        <taxon>Stramenopiles</taxon>
        <taxon>Oomycota</taxon>
        <taxon>Saprolegniomycetes</taxon>
        <taxon>Saprolegniales</taxon>
        <taxon>Verrucalvaceae</taxon>
        <taxon>Aphanomyces</taxon>
    </lineage>
</organism>
<dbReference type="VEuPathDB" id="FungiDB:H310_12883"/>
<accession>A0A024TGB8</accession>
<dbReference type="EMBL" id="KI913995">
    <property type="protein sequence ID" value="ETV93088.1"/>
    <property type="molecule type" value="Genomic_DNA"/>
</dbReference>
<name>A0A024TGB8_9STRA</name>